<gene>
    <name evidence="2" type="ORF">E0H75_37150</name>
</gene>
<evidence type="ECO:0000313" key="2">
    <source>
        <dbReference type="EMBL" id="TCC43915.1"/>
    </source>
</evidence>
<sequence>MTITRRTFLAGSAVGVAAATGLAPAQASGDPITSWIARNAMPLGDLDHLRRSIGGAQIVGLGEAVHATAELTHLKLRVVRYLVERLGFRAIAFEDDWSLGTQLNEYVLTGRGDLNALVGQLSTESRTHEIAELFAYLRSYNATHRDKVRFAGAEYFATRQLAYDAIDDYAARRAPHRLAELRRSLKPIRPHLEDIGAYVQWYWKEVKDKAPYVAKAQAVHTLVQKLPHRPNDRDYAITEHHARQILSFYTAFSLPEAEIWSYRDARAAENVRWWHGFTRNKVIYWAANAHTANAPGLRVTVPPDPEVVFRNAGSYLRDWYGNRYRSVGCTVDHGTTLGPITLPPAPSDWFEHQLTAARDGQFVLDLHSRPQPDAVRAWLHGTAKTRGFPEYGAESYMTGNSLSDWFDVVIHTPEVTPTHPLIS</sequence>
<name>A0A4R0JPJ3_9ACTN</name>
<feature type="chain" id="PRO_5020583651" evidence="1">
    <location>
        <begin position="28"/>
        <end position="423"/>
    </location>
</feature>
<dbReference type="Pfam" id="PF05139">
    <property type="entry name" value="Erythro_esteras"/>
    <property type="match status" value="1"/>
</dbReference>
<dbReference type="OrthoDB" id="9810066at2"/>
<accession>A0A4R0JPJ3</accession>
<dbReference type="RefSeq" id="WP_131518405.1">
    <property type="nucleotide sequence ID" value="NZ_SJKD01000011.1"/>
</dbReference>
<dbReference type="PANTHER" id="PTHR31299">
    <property type="entry name" value="ESTERASE, PUTATIVE (AFU_ORTHOLOGUE AFUA_1G05850)-RELATED"/>
    <property type="match status" value="1"/>
</dbReference>
<dbReference type="Gene3D" id="3.30.1870.10">
    <property type="entry name" value="EreA-like, domain 2"/>
    <property type="match status" value="1"/>
</dbReference>
<protein>
    <submittedName>
        <fullName evidence="2">Erythromycin esterase family protein</fullName>
    </submittedName>
</protein>
<dbReference type="PROSITE" id="PS51318">
    <property type="entry name" value="TAT"/>
    <property type="match status" value="1"/>
</dbReference>
<proteinExistence type="predicted"/>
<feature type="signal peptide" evidence="1">
    <location>
        <begin position="1"/>
        <end position="27"/>
    </location>
</feature>
<dbReference type="CDD" id="cd14728">
    <property type="entry name" value="Ere-like"/>
    <property type="match status" value="1"/>
</dbReference>
<dbReference type="PANTHER" id="PTHR31299:SF0">
    <property type="entry name" value="ESTERASE, PUTATIVE (AFU_ORTHOLOGUE AFUA_1G05850)-RELATED"/>
    <property type="match status" value="1"/>
</dbReference>
<comment type="caution">
    <text evidence="2">The sequence shown here is derived from an EMBL/GenBank/DDBJ whole genome shotgun (WGS) entry which is preliminary data.</text>
</comment>
<dbReference type="Proteomes" id="UP000293342">
    <property type="component" value="Unassembled WGS sequence"/>
</dbReference>
<dbReference type="Gene3D" id="1.20.1440.30">
    <property type="entry name" value="Biosynthetic Protein domain"/>
    <property type="match status" value="1"/>
</dbReference>
<dbReference type="InterPro" id="IPR007815">
    <property type="entry name" value="Emycin_Estase"/>
</dbReference>
<reference evidence="2 3" key="1">
    <citation type="submission" date="2019-02" db="EMBL/GenBank/DDBJ databases">
        <title>Kribbella capetownensis sp. nov. and Kribbella speibonae sp. nov., isolated from soil.</title>
        <authorList>
            <person name="Curtis S.M."/>
            <person name="Norton I."/>
            <person name="Everest G.J."/>
            <person name="Meyers P.R."/>
        </authorList>
    </citation>
    <scope>NUCLEOTIDE SEQUENCE [LARGE SCALE GENOMIC DNA]</scope>
    <source>
        <strain evidence="2 3">YM53</strain>
    </source>
</reference>
<evidence type="ECO:0000313" key="3">
    <source>
        <dbReference type="Proteomes" id="UP000293342"/>
    </source>
</evidence>
<dbReference type="AlphaFoldDB" id="A0A4R0JPJ3"/>
<dbReference type="InterPro" id="IPR052036">
    <property type="entry name" value="Hydrolase/PRTase-associated"/>
</dbReference>
<dbReference type="Gene3D" id="3.40.1660.10">
    <property type="entry name" value="EreA-like (biosynthetic domain)"/>
    <property type="match status" value="1"/>
</dbReference>
<dbReference type="GO" id="GO:0046677">
    <property type="term" value="P:response to antibiotic"/>
    <property type="evidence" value="ECO:0007669"/>
    <property type="project" value="InterPro"/>
</dbReference>
<dbReference type="EMBL" id="SJKD01000011">
    <property type="protein sequence ID" value="TCC43915.1"/>
    <property type="molecule type" value="Genomic_DNA"/>
</dbReference>
<keyword evidence="1" id="KW-0732">Signal</keyword>
<dbReference type="InterPro" id="IPR006311">
    <property type="entry name" value="TAT_signal"/>
</dbReference>
<organism evidence="2 3">
    <name type="scientific">Kribbella capetownensis</name>
    <dbReference type="NCBI Taxonomy" id="1572659"/>
    <lineage>
        <taxon>Bacteria</taxon>
        <taxon>Bacillati</taxon>
        <taxon>Actinomycetota</taxon>
        <taxon>Actinomycetes</taxon>
        <taxon>Propionibacteriales</taxon>
        <taxon>Kribbellaceae</taxon>
        <taxon>Kribbella</taxon>
    </lineage>
</organism>
<dbReference type="SUPFAM" id="SSF159501">
    <property type="entry name" value="EreA/ChaN-like"/>
    <property type="match status" value="1"/>
</dbReference>
<evidence type="ECO:0000256" key="1">
    <source>
        <dbReference type="SAM" id="SignalP"/>
    </source>
</evidence>
<keyword evidence="3" id="KW-1185">Reference proteome</keyword>